<dbReference type="AlphaFoldDB" id="A0A6C2YPQ4"/>
<feature type="signal peptide" evidence="1">
    <location>
        <begin position="1"/>
        <end position="18"/>
    </location>
</feature>
<dbReference type="EMBL" id="LR586016">
    <property type="protein sequence ID" value="VIP03291.1"/>
    <property type="molecule type" value="Genomic_DNA"/>
</dbReference>
<evidence type="ECO:0000256" key="1">
    <source>
        <dbReference type="SAM" id="SignalP"/>
    </source>
</evidence>
<name>A0A6C2YPQ4_9BACT</name>
<organism evidence="2">
    <name type="scientific">Tuwongella immobilis</name>
    <dbReference type="NCBI Taxonomy" id="692036"/>
    <lineage>
        <taxon>Bacteria</taxon>
        <taxon>Pseudomonadati</taxon>
        <taxon>Planctomycetota</taxon>
        <taxon>Planctomycetia</taxon>
        <taxon>Gemmatales</taxon>
        <taxon>Gemmataceae</taxon>
        <taxon>Tuwongella</taxon>
    </lineage>
</organism>
<gene>
    <name evidence="2" type="ORF">GMBLW1_06690</name>
</gene>
<feature type="chain" id="PRO_5036172790" evidence="1">
    <location>
        <begin position="19"/>
        <end position="266"/>
    </location>
</feature>
<proteinExistence type="predicted"/>
<sequence>MLNELALMGMLMLAPAQASELTLQNVRSTIGEFGPARGKAPLKPGDTYFLSFDIAGVAVDATGKVSYSMGMEVASEKGTKIFEQKPADNSDYLPLGGTVLPARAYVAIPLEQEPGGYVLKLTITDRVSKVSKTLEERFTVKPREFGIVSLFTTYDPKAEVPAPLSGQVGQRIWLHFAVVEFARSGTDKQPNLEVTMEAMDTEGNMVSKPTVLTVNKGIDEKDTGVPMRFMLPFNREGKYRVRLKAVDKLTNKSDVVELPIVVTPVN</sequence>
<evidence type="ECO:0000313" key="2">
    <source>
        <dbReference type="EMBL" id="VIP03291.1"/>
    </source>
</evidence>
<accession>A0A6C2YPQ4</accession>
<dbReference type="KEGG" id="tim:GMBLW1_06690"/>
<reference evidence="2" key="1">
    <citation type="submission" date="2019-04" db="EMBL/GenBank/DDBJ databases">
        <authorList>
            <consortium name="Science for Life Laboratories"/>
        </authorList>
    </citation>
    <scope>NUCLEOTIDE SEQUENCE</scope>
    <source>
        <strain evidence="2">MBLW1</strain>
    </source>
</reference>
<keyword evidence="3" id="KW-1185">Reference proteome</keyword>
<dbReference type="Proteomes" id="UP000464378">
    <property type="component" value="Chromosome"/>
</dbReference>
<keyword evidence="1" id="KW-0732">Signal</keyword>
<protein>
    <submittedName>
        <fullName evidence="2">Uncharacterized protein</fullName>
    </submittedName>
</protein>
<dbReference type="RefSeq" id="WP_162658374.1">
    <property type="nucleotide sequence ID" value="NZ_LR593887.1"/>
</dbReference>
<dbReference type="EMBL" id="LR593887">
    <property type="protein sequence ID" value="VTS03953.1"/>
    <property type="molecule type" value="Genomic_DNA"/>
</dbReference>
<dbReference type="InParanoid" id="A0A6C2YPQ4"/>
<evidence type="ECO:0000313" key="3">
    <source>
        <dbReference type="Proteomes" id="UP000464378"/>
    </source>
</evidence>